<gene>
    <name evidence="1" type="ORF">GCM10011588_25970</name>
</gene>
<evidence type="ECO:0000313" key="2">
    <source>
        <dbReference type="Proteomes" id="UP000638263"/>
    </source>
</evidence>
<name>A0A917RJU2_9NOCA</name>
<accession>A0A917RJU2</accession>
<evidence type="ECO:0000313" key="1">
    <source>
        <dbReference type="EMBL" id="GGL10342.1"/>
    </source>
</evidence>
<organism evidence="1 2">
    <name type="scientific">Nocardia jinanensis</name>
    <dbReference type="NCBI Taxonomy" id="382504"/>
    <lineage>
        <taxon>Bacteria</taxon>
        <taxon>Bacillati</taxon>
        <taxon>Actinomycetota</taxon>
        <taxon>Actinomycetes</taxon>
        <taxon>Mycobacteriales</taxon>
        <taxon>Nocardiaceae</taxon>
        <taxon>Nocardia</taxon>
    </lineage>
</organism>
<reference evidence="1" key="1">
    <citation type="journal article" date="2014" name="Int. J. Syst. Evol. Microbiol.">
        <title>Complete genome sequence of Corynebacterium casei LMG S-19264T (=DSM 44701T), isolated from a smear-ripened cheese.</title>
        <authorList>
            <consortium name="US DOE Joint Genome Institute (JGI-PGF)"/>
            <person name="Walter F."/>
            <person name="Albersmeier A."/>
            <person name="Kalinowski J."/>
            <person name="Ruckert C."/>
        </authorList>
    </citation>
    <scope>NUCLEOTIDE SEQUENCE</scope>
    <source>
        <strain evidence="1">CGMCC 4.3508</strain>
    </source>
</reference>
<dbReference type="AlphaFoldDB" id="A0A917RJU2"/>
<keyword evidence="2" id="KW-1185">Reference proteome</keyword>
<proteinExistence type="predicted"/>
<reference evidence="1" key="2">
    <citation type="submission" date="2020-09" db="EMBL/GenBank/DDBJ databases">
        <authorList>
            <person name="Sun Q."/>
            <person name="Zhou Y."/>
        </authorList>
    </citation>
    <scope>NUCLEOTIDE SEQUENCE</scope>
    <source>
        <strain evidence="1">CGMCC 4.3508</strain>
    </source>
</reference>
<comment type="caution">
    <text evidence="1">The sequence shown here is derived from an EMBL/GenBank/DDBJ whole genome shotgun (WGS) entry which is preliminary data.</text>
</comment>
<dbReference type="EMBL" id="BMMH01000004">
    <property type="protein sequence ID" value="GGL10342.1"/>
    <property type="molecule type" value="Genomic_DNA"/>
</dbReference>
<sequence>MAQLVRGDVPDPGDGCSAAELEADGLLGESSAVVGEQELGRFSGAWVRYRSSGTAYFDDPVDEFDCFVVEWDHAFGVESSEWDFQPGSFAGNLVEAVDFEVEQFPDPQAAGSREQQRRGGEFVVTRVQGLGEAAVGVDRDVAWQRFRQEGNVVAEHQFPASCVGPSPFGDLGEEGVDRDDAAGVVGDADRLPVLLFTASTKLASQGSIWRRRSSSVSRVRAGSRSVRNRPNPVSRVAMLETVWRVQVPRLALR</sequence>
<dbReference type="Proteomes" id="UP000638263">
    <property type="component" value="Unassembled WGS sequence"/>
</dbReference>
<protein>
    <submittedName>
        <fullName evidence="1">Uncharacterized protein</fullName>
    </submittedName>
</protein>